<evidence type="ECO:0000313" key="2">
    <source>
        <dbReference type="EMBL" id="KAK4427213.1"/>
    </source>
</evidence>
<organism evidence="2 3">
    <name type="scientific">Sesamum alatum</name>
    <dbReference type="NCBI Taxonomy" id="300844"/>
    <lineage>
        <taxon>Eukaryota</taxon>
        <taxon>Viridiplantae</taxon>
        <taxon>Streptophyta</taxon>
        <taxon>Embryophyta</taxon>
        <taxon>Tracheophyta</taxon>
        <taxon>Spermatophyta</taxon>
        <taxon>Magnoliopsida</taxon>
        <taxon>eudicotyledons</taxon>
        <taxon>Gunneridae</taxon>
        <taxon>Pentapetalae</taxon>
        <taxon>asterids</taxon>
        <taxon>lamiids</taxon>
        <taxon>Lamiales</taxon>
        <taxon>Pedaliaceae</taxon>
        <taxon>Sesamum</taxon>
    </lineage>
</organism>
<evidence type="ECO:0000313" key="3">
    <source>
        <dbReference type="Proteomes" id="UP001293254"/>
    </source>
</evidence>
<dbReference type="EMBL" id="JACGWO010000005">
    <property type="protein sequence ID" value="KAK4427213.1"/>
    <property type="molecule type" value="Genomic_DNA"/>
</dbReference>
<evidence type="ECO:0000256" key="1">
    <source>
        <dbReference type="SAM" id="MobiDB-lite"/>
    </source>
</evidence>
<reference evidence="2" key="2">
    <citation type="journal article" date="2024" name="Plant">
        <title>Genomic evolution and insights into agronomic trait innovations of Sesamum species.</title>
        <authorList>
            <person name="Miao H."/>
            <person name="Wang L."/>
            <person name="Qu L."/>
            <person name="Liu H."/>
            <person name="Sun Y."/>
            <person name="Le M."/>
            <person name="Wang Q."/>
            <person name="Wei S."/>
            <person name="Zheng Y."/>
            <person name="Lin W."/>
            <person name="Duan Y."/>
            <person name="Cao H."/>
            <person name="Xiong S."/>
            <person name="Wang X."/>
            <person name="Wei L."/>
            <person name="Li C."/>
            <person name="Ma Q."/>
            <person name="Ju M."/>
            <person name="Zhao R."/>
            <person name="Li G."/>
            <person name="Mu C."/>
            <person name="Tian Q."/>
            <person name="Mei H."/>
            <person name="Zhang T."/>
            <person name="Gao T."/>
            <person name="Zhang H."/>
        </authorList>
    </citation>
    <scope>NUCLEOTIDE SEQUENCE</scope>
    <source>
        <strain evidence="2">3651</strain>
    </source>
</reference>
<protein>
    <submittedName>
        <fullName evidence="2">Uncharacterized protein</fullName>
    </submittedName>
</protein>
<keyword evidence="3" id="KW-1185">Reference proteome</keyword>
<accession>A0AAE1YCS8</accession>
<feature type="region of interest" description="Disordered" evidence="1">
    <location>
        <begin position="1"/>
        <end position="48"/>
    </location>
</feature>
<sequence>MGEEGLGAAGGRVAARGEGLMGQEAGDEERGRGARARARAAGDGAVGDGERRVVERRVGAAGDGERRVAGNGDWRLGAGRWGRRVARGGCRRRTTAATAVVLFSEAKVRNPLPSIFL</sequence>
<proteinExistence type="predicted"/>
<reference evidence="2" key="1">
    <citation type="submission" date="2020-06" db="EMBL/GenBank/DDBJ databases">
        <authorList>
            <person name="Li T."/>
            <person name="Hu X."/>
            <person name="Zhang T."/>
            <person name="Song X."/>
            <person name="Zhang H."/>
            <person name="Dai N."/>
            <person name="Sheng W."/>
            <person name="Hou X."/>
            <person name="Wei L."/>
        </authorList>
    </citation>
    <scope>NUCLEOTIDE SEQUENCE</scope>
    <source>
        <strain evidence="2">3651</strain>
        <tissue evidence="2">Leaf</tissue>
    </source>
</reference>
<dbReference type="Proteomes" id="UP001293254">
    <property type="component" value="Unassembled WGS sequence"/>
</dbReference>
<feature type="compositionally biased region" description="Gly residues" evidence="1">
    <location>
        <begin position="1"/>
        <end position="10"/>
    </location>
</feature>
<name>A0AAE1YCS8_9LAMI</name>
<gene>
    <name evidence="2" type="ORF">Salat_1490200</name>
</gene>
<dbReference type="AlphaFoldDB" id="A0AAE1YCS8"/>
<comment type="caution">
    <text evidence="2">The sequence shown here is derived from an EMBL/GenBank/DDBJ whole genome shotgun (WGS) entry which is preliminary data.</text>
</comment>